<evidence type="ECO:0000313" key="1">
    <source>
        <dbReference type="EMBL" id="RNA26269.1"/>
    </source>
</evidence>
<accession>A0A3M7RS18</accession>
<gene>
    <name evidence="1" type="ORF">BpHYR1_025122</name>
</gene>
<name>A0A3M7RS18_BRAPC</name>
<sequence>MISSTFQSVQYGQLCRDHKDHVVFKIPTVFIYHQSVLHFQIVYNRNNDHVTMATASMLRHTMAAAELRILSFPSFRSILSTNYYRIHFLNHEFK</sequence>
<comment type="caution">
    <text evidence="1">The sequence shown here is derived from an EMBL/GenBank/DDBJ whole genome shotgun (WGS) entry which is preliminary data.</text>
</comment>
<protein>
    <submittedName>
        <fullName evidence="1">Uncharacterized protein</fullName>
    </submittedName>
</protein>
<reference evidence="1 2" key="1">
    <citation type="journal article" date="2018" name="Sci. Rep.">
        <title>Genomic signatures of local adaptation to the degree of environmental predictability in rotifers.</title>
        <authorList>
            <person name="Franch-Gras L."/>
            <person name="Hahn C."/>
            <person name="Garcia-Roger E.M."/>
            <person name="Carmona M.J."/>
            <person name="Serra M."/>
            <person name="Gomez A."/>
        </authorList>
    </citation>
    <scope>NUCLEOTIDE SEQUENCE [LARGE SCALE GENOMIC DNA]</scope>
    <source>
        <strain evidence="1">HYR1</strain>
    </source>
</reference>
<organism evidence="1 2">
    <name type="scientific">Brachionus plicatilis</name>
    <name type="common">Marine rotifer</name>
    <name type="synonym">Brachionus muelleri</name>
    <dbReference type="NCBI Taxonomy" id="10195"/>
    <lineage>
        <taxon>Eukaryota</taxon>
        <taxon>Metazoa</taxon>
        <taxon>Spiralia</taxon>
        <taxon>Gnathifera</taxon>
        <taxon>Rotifera</taxon>
        <taxon>Eurotatoria</taxon>
        <taxon>Monogononta</taxon>
        <taxon>Pseudotrocha</taxon>
        <taxon>Ploima</taxon>
        <taxon>Brachionidae</taxon>
        <taxon>Brachionus</taxon>
    </lineage>
</organism>
<dbReference type="AlphaFoldDB" id="A0A3M7RS18"/>
<proteinExistence type="predicted"/>
<evidence type="ECO:0000313" key="2">
    <source>
        <dbReference type="Proteomes" id="UP000276133"/>
    </source>
</evidence>
<keyword evidence="2" id="KW-1185">Reference proteome</keyword>
<dbReference type="Proteomes" id="UP000276133">
    <property type="component" value="Unassembled WGS sequence"/>
</dbReference>
<dbReference type="EMBL" id="REGN01002767">
    <property type="protein sequence ID" value="RNA26269.1"/>
    <property type="molecule type" value="Genomic_DNA"/>
</dbReference>